<feature type="transmembrane region" description="Helical" evidence="2">
    <location>
        <begin position="35"/>
        <end position="67"/>
    </location>
</feature>
<evidence type="ECO:0000259" key="3">
    <source>
        <dbReference type="Pfam" id="PF26496"/>
    </source>
</evidence>
<evidence type="ECO:0000313" key="4">
    <source>
        <dbReference type="EMBL" id="ESP90018.1"/>
    </source>
</evidence>
<dbReference type="EMBL" id="ASGZ01000002">
    <property type="protein sequence ID" value="ESP90018.1"/>
    <property type="molecule type" value="Genomic_DNA"/>
</dbReference>
<evidence type="ECO:0000256" key="1">
    <source>
        <dbReference type="SAM" id="MobiDB-lite"/>
    </source>
</evidence>
<reference evidence="4 5" key="1">
    <citation type="journal article" date="2013" name="Genome Announc.">
        <title>Draft Genome Sequence of 'Candidatus Halobonum tyrrellensis' Strain G22, Isolated from the Hypersaline Waters of Lake Tyrrell, Australia.</title>
        <authorList>
            <person name="Ugalde J.A."/>
            <person name="Narasingarao P."/>
            <person name="Kuo S."/>
            <person name="Podell S."/>
            <person name="Allen E.E."/>
        </authorList>
    </citation>
    <scope>NUCLEOTIDE SEQUENCE [LARGE SCALE GENOMIC DNA]</scope>
    <source>
        <strain evidence="4 5">G22</strain>
    </source>
</reference>
<keyword evidence="5" id="KW-1185">Reference proteome</keyword>
<keyword evidence="2" id="KW-0472">Membrane</keyword>
<evidence type="ECO:0000313" key="5">
    <source>
        <dbReference type="Proteomes" id="UP000017840"/>
    </source>
</evidence>
<feature type="transmembrane region" description="Helical" evidence="2">
    <location>
        <begin position="117"/>
        <end position="134"/>
    </location>
</feature>
<keyword evidence="2" id="KW-1133">Transmembrane helix</keyword>
<accession>V4HJS8</accession>
<dbReference type="InterPro" id="IPR058477">
    <property type="entry name" value="DUF8163"/>
</dbReference>
<dbReference type="Pfam" id="PF26496">
    <property type="entry name" value="DUF8163"/>
    <property type="match status" value="1"/>
</dbReference>
<feature type="domain" description="DUF8163" evidence="3">
    <location>
        <begin position="32"/>
        <end position="166"/>
    </location>
</feature>
<dbReference type="STRING" id="1324957.K933_00607"/>
<keyword evidence="2" id="KW-0812">Transmembrane</keyword>
<dbReference type="AlphaFoldDB" id="V4HJS8"/>
<evidence type="ECO:0000256" key="2">
    <source>
        <dbReference type="SAM" id="Phobius"/>
    </source>
</evidence>
<proteinExistence type="predicted"/>
<feature type="region of interest" description="Disordered" evidence="1">
    <location>
        <begin position="169"/>
        <end position="192"/>
    </location>
</feature>
<gene>
    <name evidence="4" type="ORF">K933_00607</name>
</gene>
<feature type="transmembrane region" description="Helical" evidence="2">
    <location>
        <begin position="140"/>
        <end position="158"/>
    </location>
</feature>
<protein>
    <recommendedName>
        <fullName evidence="3">DUF8163 domain-containing protein</fullName>
    </recommendedName>
</protein>
<dbReference type="RefSeq" id="WP_023392722.1">
    <property type="nucleotide sequence ID" value="NZ_ASGZ01000002.1"/>
</dbReference>
<sequence>MSERAESAGDIDADGDGRYSPFDRLERRSDRVPELVSVLVAVGGLFLQGGRVGVAAGVLLVALWLFLRVEFVFAAGAVLVAGVGGDPTSLGGVLVVAGLAGLLAVDLWRTWASARPVALFAALFTLVGAGIVAARERVVLHWLGLGVVAAVALASYLLHRYEVFRLDASSGTGPESGPPEHDDGSDRRSEVP</sequence>
<comment type="caution">
    <text evidence="4">The sequence shown here is derived from an EMBL/GenBank/DDBJ whole genome shotgun (WGS) entry which is preliminary data.</text>
</comment>
<organism evidence="4 5">
    <name type="scientific">Candidatus Halobonum tyrrellensis G22</name>
    <dbReference type="NCBI Taxonomy" id="1324957"/>
    <lineage>
        <taxon>Archaea</taxon>
        <taxon>Methanobacteriati</taxon>
        <taxon>Methanobacteriota</taxon>
        <taxon>Stenosarchaea group</taxon>
        <taxon>Halobacteria</taxon>
        <taxon>Halobacteriales</taxon>
        <taxon>Haloferacaceae</taxon>
        <taxon>Candidatus Halobonum</taxon>
    </lineage>
</organism>
<name>V4HJS8_9EURY</name>
<dbReference type="Proteomes" id="UP000017840">
    <property type="component" value="Unassembled WGS sequence"/>
</dbReference>
<feature type="compositionally biased region" description="Basic and acidic residues" evidence="1">
    <location>
        <begin position="178"/>
        <end position="192"/>
    </location>
</feature>